<proteinExistence type="predicted"/>
<dbReference type="InterPro" id="IPR036236">
    <property type="entry name" value="Znf_C2H2_sf"/>
</dbReference>
<dbReference type="PANTHER" id="PTHR47591">
    <property type="entry name" value="ZINC FINGER PROTEIN ZAT2-RELATED"/>
    <property type="match status" value="1"/>
</dbReference>
<feature type="compositionally biased region" description="Acidic residues" evidence="2">
    <location>
        <begin position="201"/>
        <end position="214"/>
    </location>
</feature>
<dbReference type="EMBL" id="OZ034821">
    <property type="protein sequence ID" value="CAL1407640.1"/>
    <property type="molecule type" value="Genomic_DNA"/>
</dbReference>
<dbReference type="AlphaFoldDB" id="A0AAV2GAB7"/>
<organism evidence="4 5">
    <name type="scientific">Linum trigynum</name>
    <dbReference type="NCBI Taxonomy" id="586398"/>
    <lineage>
        <taxon>Eukaryota</taxon>
        <taxon>Viridiplantae</taxon>
        <taxon>Streptophyta</taxon>
        <taxon>Embryophyta</taxon>
        <taxon>Tracheophyta</taxon>
        <taxon>Spermatophyta</taxon>
        <taxon>Magnoliopsida</taxon>
        <taxon>eudicotyledons</taxon>
        <taxon>Gunneridae</taxon>
        <taxon>Pentapetalae</taxon>
        <taxon>rosids</taxon>
        <taxon>fabids</taxon>
        <taxon>Malpighiales</taxon>
        <taxon>Linaceae</taxon>
        <taxon>Linum</taxon>
    </lineage>
</organism>
<sequence length="222" mass="24336">MQSTTNFDAASPVAEMAAEETATTEDTATAAAPSIEATTSHPPPSAEAVAEAAAALQAAFDGQTTSSQPPREKRKSSSREITNVPSRDPTCYECGKRFATWKAVFGHLRIHTDRPFRGAFPPPVGADWTPPSSSSASAADRQQCWRQEPRLGFGVDLNVPFMPMINDGDEVHEVDTMATKRRRIIDLNRRATDEEAATSKEDEEETKDEEEKDDEAERDHET</sequence>
<accession>A0AAV2GAB7</accession>
<keyword evidence="5" id="KW-1185">Reference proteome</keyword>
<evidence type="ECO:0000313" key="4">
    <source>
        <dbReference type="EMBL" id="CAL1407640.1"/>
    </source>
</evidence>
<evidence type="ECO:0000256" key="1">
    <source>
        <dbReference type="PROSITE-ProRule" id="PRU00042"/>
    </source>
</evidence>
<keyword evidence="1" id="KW-0863">Zinc-finger</keyword>
<gene>
    <name evidence="4" type="ORF">LTRI10_LOCUS47297</name>
</gene>
<dbReference type="PANTHER" id="PTHR47591:SF13">
    <property type="entry name" value="OS02G0293900 PROTEIN"/>
    <property type="match status" value="1"/>
</dbReference>
<feature type="region of interest" description="Disordered" evidence="2">
    <location>
        <begin position="182"/>
        <end position="222"/>
    </location>
</feature>
<evidence type="ECO:0000256" key="2">
    <source>
        <dbReference type="SAM" id="MobiDB-lite"/>
    </source>
</evidence>
<dbReference type="InterPro" id="IPR013087">
    <property type="entry name" value="Znf_C2H2_type"/>
</dbReference>
<dbReference type="GO" id="GO:0008270">
    <property type="term" value="F:zinc ion binding"/>
    <property type="evidence" value="ECO:0007669"/>
    <property type="project" value="UniProtKB-KW"/>
</dbReference>
<feature type="compositionally biased region" description="Basic and acidic residues" evidence="2">
    <location>
        <begin position="184"/>
        <end position="200"/>
    </location>
</feature>
<dbReference type="PROSITE" id="PS00028">
    <property type="entry name" value="ZINC_FINGER_C2H2_1"/>
    <property type="match status" value="1"/>
</dbReference>
<feature type="region of interest" description="Disordered" evidence="2">
    <location>
        <begin position="1"/>
        <end position="88"/>
    </location>
</feature>
<reference evidence="4 5" key="1">
    <citation type="submission" date="2024-04" db="EMBL/GenBank/DDBJ databases">
        <authorList>
            <person name="Fracassetti M."/>
        </authorList>
    </citation>
    <scope>NUCLEOTIDE SEQUENCE [LARGE SCALE GENOMIC DNA]</scope>
</reference>
<name>A0AAV2GAB7_9ROSI</name>
<feature type="compositionally biased region" description="Low complexity" evidence="2">
    <location>
        <begin position="46"/>
        <end position="59"/>
    </location>
</feature>
<keyword evidence="1" id="KW-0862">Zinc</keyword>
<evidence type="ECO:0000259" key="3">
    <source>
        <dbReference type="PROSITE" id="PS50157"/>
    </source>
</evidence>
<feature type="compositionally biased region" description="Low complexity" evidence="2">
    <location>
        <begin position="14"/>
        <end position="32"/>
    </location>
</feature>
<dbReference type="Proteomes" id="UP001497516">
    <property type="component" value="Chromosome 8"/>
</dbReference>
<dbReference type="SUPFAM" id="SSF57667">
    <property type="entry name" value="beta-beta-alpha zinc fingers"/>
    <property type="match status" value="1"/>
</dbReference>
<protein>
    <recommendedName>
        <fullName evidence="3">C2H2-type domain-containing protein</fullName>
    </recommendedName>
</protein>
<feature type="domain" description="C2H2-type" evidence="3">
    <location>
        <begin position="89"/>
        <end position="116"/>
    </location>
</feature>
<keyword evidence="1" id="KW-0479">Metal-binding</keyword>
<dbReference type="PROSITE" id="PS50157">
    <property type="entry name" value="ZINC_FINGER_C2H2_2"/>
    <property type="match status" value="1"/>
</dbReference>
<evidence type="ECO:0000313" key="5">
    <source>
        <dbReference type="Proteomes" id="UP001497516"/>
    </source>
</evidence>